<evidence type="ECO:0000259" key="5">
    <source>
        <dbReference type="PROSITE" id="PS51792"/>
    </source>
</evidence>
<proteinExistence type="inferred from homology"/>
<dbReference type="GeneID" id="72064207"/>
<dbReference type="PANTHER" id="PTHR13848">
    <property type="entry name" value="PROTEIN YIPPEE-LIKE CG15309-RELATED"/>
    <property type="match status" value="1"/>
</dbReference>
<name>A0A9Q8V791_9HYPO</name>
<dbReference type="RefSeq" id="XP_047839221.1">
    <property type="nucleotide sequence ID" value="XM_047983251.1"/>
</dbReference>
<feature type="domain" description="Yippee" evidence="5">
    <location>
        <begin position="90"/>
        <end position="213"/>
    </location>
</feature>
<evidence type="ECO:0000256" key="3">
    <source>
        <dbReference type="ARBA" id="ARBA00022833"/>
    </source>
</evidence>
<protein>
    <recommendedName>
        <fullName evidence="5">Yippee domain-containing protein</fullName>
    </recommendedName>
</protein>
<dbReference type="InterPro" id="IPR034751">
    <property type="entry name" value="Yippee"/>
</dbReference>
<feature type="region of interest" description="Disordered" evidence="4">
    <location>
        <begin position="29"/>
        <end position="86"/>
    </location>
</feature>
<evidence type="ECO:0000256" key="2">
    <source>
        <dbReference type="ARBA" id="ARBA00022723"/>
    </source>
</evidence>
<dbReference type="InterPro" id="IPR039058">
    <property type="entry name" value="Yippee_fam"/>
</dbReference>
<dbReference type="AlphaFoldDB" id="A0A9Q8V791"/>
<dbReference type="EMBL" id="CP086355">
    <property type="protein sequence ID" value="UNI15740.1"/>
    <property type="molecule type" value="Genomic_DNA"/>
</dbReference>
<dbReference type="Pfam" id="PF03226">
    <property type="entry name" value="Yippee-Mis18"/>
    <property type="match status" value="1"/>
</dbReference>
<organism evidence="6 7">
    <name type="scientific">Purpureocillium takamizusanense</name>
    <dbReference type="NCBI Taxonomy" id="2060973"/>
    <lineage>
        <taxon>Eukaryota</taxon>
        <taxon>Fungi</taxon>
        <taxon>Dikarya</taxon>
        <taxon>Ascomycota</taxon>
        <taxon>Pezizomycotina</taxon>
        <taxon>Sordariomycetes</taxon>
        <taxon>Hypocreomycetidae</taxon>
        <taxon>Hypocreales</taxon>
        <taxon>Ophiocordycipitaceae</taxon>
        <taxon>Purpureocillium</taxon>
    </lineage>
</organism>
<feature type="compositionally biased region" description="Low complexity" evidence="4">
    <location>
        <begin position="29"/>
        <end position="45"/>
    </location>
</feature>
<keyword evidence="3" id="KW-0862">Zinc</keyword>
<dbReference type="OrthoDB" id="6407410at2759"/>
<dbReference type="GO" id="GO:0046872">
    <property type="term" value="F:metal ion binding"/>
    <property type="evidence" value="ECO:0007669"/>
    <property type="project" value="UniProtKB-KW"/>
</dbReference>
<evidence type="ECO:0000313" key="7">
    <source>
        <dbReference type="Proteomes" id="UP000829364"/>
    </source>
</evidence>
<evidence type="ECO:0000256" key="1">
    <source>
        <dbReference type="ARBA" id="ARBA00005613"/>
    </source>
</evidence>
<dbReference type="InterPro" id="IPR004910">
    <property type="entry name" value="Yippee/Mis18/Cereblon"/>
</dbReference>
<evidence type="ECO:0000256" key="4">
    <source>
        <dbReference type="SAM" id="MobiDB-lite"/>
    </source>
</evidence>
<evidence type="ECO:0000313" key="6">
    <source>
        <dbReference type="EMBL" id="UNI15740.1"/>
    </source>
</evidence>
<keyword evidence="2" id="KW-0479">Metal-binding</keyword>
<accession>A0A9Q8V791</accession>
<reference evidence="6" key="1">
    <citation type="submission" date="2021-11" db="EMBL/GenBank/DDBJ databases">
        <title>Purpureocillium_takamizusanense_genome.</title>
        <authorList>
            <person name="Nguyen N.-H."/>
        </authorList>
    </citation>
    <scope>NUCLEOTIDE SEQUENCE</scope>
    <source>
        <strain evidence="6">PT3</strain>
    </source>
</reference>
<keyword evidence="7" id="KW-1185">Reference proteome</keyword>
<feature type="compositionally biased region" description="Acidic residues" evidence="4">
    <location>
        <begin position="250"/>
        <end position="267"/>
    </location>
</feature>
<sequence length="301" mass="32613">MPRESRISATRPIFPTYLLPSFRFSFPRRQSASSSTSSSSAASSSHPVDSAISSAATTPNNSPPDREPIRDAVTGTTKSDRRRLSRAAPDTLRCMNCSTDVALASQIISKGFTGRYGRAFLVAPPVLPADKARRRGGIDEKAKDVKDQGLLANIRIGRSEDRQLVTGWHVVADICCATCSRKLGWKYVDAKEQSQKYKVGKYILEVERVVTHRCWEDLDVPLGGCGDDLAVIDEMAGLGGGCLGGSGGGADEDDGEEEIAFDSEDEDECEDIFMGVWDAETVARRRSQTIAKRESMAAADV</sequence>
<gene>
    <name evidence="6" type="ORF">JDV02_002246</name>
</gene>
<dbReference type="PROSITE" id="PS51792">
    <property type="entry name" value="YIPPEE"/>
    <property type="match status" value="1"/>
</dbReference>
<feature type="region of interest" description="Disordered" evidence="4">
    <location>
        <begin position="246"/>
        <end position="267"/>
    </location>
</feature>
<dbReference type="KEGG" id="ptkz:JDV02_002246"/>
<dbReference type="Proteomes" id="UP000829364">
    <property type="component" value="Chromosome 2"/>
</dbReference>
<comment type="similarity">
    <text evidence="1">Belongs to the yippee family.</text>
</comment>
<feature type="compositionally biased region" description="Polar residues" evidence="4">
    <location>
        <begin position="51"/>
        <end position="60"/>
    </location>
</feature>